<dbReference type="NCBIfam" id="TIGR00065">
    <property type="entry name" value="ftsZ"/>
    <property type="match status" value="1"/>
</dbReference>
<dbReference type="HAMAP" id="MF_00909">
    <property type="entry name" value="FtsZ"/>
    <property type="match status" value="1"/>
</dbReference>
<dbReference type="GO" id="GO:0032153">
    <property type="term" value="C:cell division site"/>
    <property type="evidence" value="ECO:0007669"/>
    <property type="project" value="TreeGrafter"/>
</dbReference>
<comment type="similarity">
    <text evidence="1">Belongs to the FtsZ family.</text>
</comment>
<dbReference type="PANTHER" id="PTHR30314:SF3">
    <property type="entry name" value="MITOCHONDRIAL DIVISION PROTEIN FSZA"/>
    <property type="match status" value="1"/>
</dbReference>
<dbReference type="Pfam" id="PF00091">
    <property type="entry name" value="Tubulin"/>
    <property type="match status" value="1"/>
</dbReference>
<reference evidence="7" key="1">
    <citation type="submission" date="2018-05" db="EMBL/GenBank/DDBJ databases">
        <authorList>
            <person name="Lanie J.A."/>
            <person name="Ng W.-L."/>
            <person name="Kazmierczak K.M."/>
            <person name="Andrzejewski T.M."/>
            <person name="Davidsen T.M."/>
            <person name="Wayne K.J."/>
            <person name="Tettelin H."/>
            <person name="Glass J.I."/>
            <person name="Rusch D."/>
            <person name="Podicherti R."/>
            <person name="Tsui H.-C.T."/>
            <person name="Winkler M.E."/>
        </authorList>
    </citation>
    <scope>NUCLEOTIDE SEQUENCE</scope>
</reference>
<gene>
    <name evidence="7" type="ORF">METZ01_LOCUS51502</name>
</gene>
<dbReference type="GO" id="GO:0003924">
    <property type="term" value="F:GTPase activity"/>
    <property type="evidence" value="ECO:0007669"/>
    <property type="project" value="InterPro"/>
</dbReference>
<name>A0A381S5N2_9ZZZZ</name>
<dbReference type="AlphaFoldDB" id="A0A381S5N2"/>
<accession>A0A381S5N2</accession>
<evidence type="ECO:0000256" key="4">
    <source>
        <dbReference type="SAM" id="MobiDB-lite"/>
    </source>
</evidence>
<proteinExistence type="inferred from homology"/>
<dbReference type="InterPro" id="IPR036525">
    <property type="entry name" value="Tubulin/FtsZ_GTPase_sf"/>
</dbReference>
<dbReference type="InterPro" id="IPR037103">
    <property type="entry name" value="Tubulin/FtsZ-like_C"/>
</dbReference>
<dbReference type="Pfam" id="PF12327">
    <property type="entry name" value="FtsZ_C"/>
    <property type="match status" value="1"/>
</dbReference>
<organism evidence="7">
    <name type="scientific">marine metagenome</name>
    <dbReference type="NCBI Taxonomy" id="408172"/>
    <lineage>
        <taxon>unclassified sequences</taxon>
        <taxon>metagenomes</taxon>
        <taxon>ecological metagenomes</taxon>
    </lineage>
</organism>
<evidence type="ECO:0000256" key="3">
    <source>
        <dbReference type="ARBA" id="ARBA00023134"/>
    </source>
</evidence>
<dbReference type="Gene3D" id="3.30.1330.20">
    <property type="entry name" value="Tubulin/FtsZ, C-terminal domain"/>
    <property type="match status" value="1"/>
</dbReference>
<protein>
    <recommendedName>
        <fullName evidence="8">Tubulin/FtsZ GTPase domain-containing protein</fullName>
    </recommendedName>
</protein>
<dbReference type="SUPFAM" id="SSF52490">
    <property type="entry name" value="Tubulin nucleotide-binding domain-like"/>
    <property type="match status" value="1"/>
</dbReference>
<dbReference type="GO" id="GO:0005737">
    <property type="term" value="C:cytoplasm"/>
    <property type="evidence" value="ECO:0007669"/>
    <property type="project" value="TreeGrafter"/>
</dbReference>
<feature type="domain" description="Tubulin/FtsZ GTPase" evidence="5">
    <location>
        <begin position="16"/>
        <end position="208"/>
    </location>
</feature>
<dbReference type="InterPro" id="IPR000158">
    <property type="entry name" value="Cell_div_FtsZ"/>
</dbReference>
<evidence type="ECO:0000256" key="2">
    <source>
        <dbReference type="ARBA" id="ARBA00022741"/>
    </source>
</evidence>
<dbReference type="EMBL" id="UINC01002625">
    <property type="protein sequence ID" value="SUZ98648.1"/>
    <property type="molecule type" value="Genomic_DNA"/>
</dbReference>
<evidence type="ECO:0000259" key="6">
    <source>
        <dbReference type="SMART" id="SM00865"/>
    </source>
</evidence>
<dbReference type="SMART" id="SM00865">
    <property type="entry name" value="Tubulin_C"/>
    <property type="match status" value="1"/>
</dbReference>
<dbReference type="PANTHER" id="PTHR30314">
    <property type="entry name" value="CELL DIVISION PROTEIN FTSZ-RELATED"/>
    <property type="match status" value="1"/>
</dbReference>
<dbReference type="SMART" id="SM00864">
    <property type="entry name" value="Tubulin"/>
    <property type="match status" value="1"/>
</dbReference>
<dbReference type="GO" id="GO:0005525">
    <property type="term" value="F:GTP binding"/>
    <property type="evidence" value="ECO:0007669"/>
    <property type="project" value="UniProtKB-KW"/>
</dbReference>
<dbReference type="InterPro" id="IPR024757">
    <property type="entry name" value="FtsZ_C"/>
</dbReference>
<sequence length="484" mass="52456">MTINFKPPEIRELKPRILVLGVGGAGGNAINEMIDAGVEGVEFIAVNTDAQDLKTSKAQTRIQIGINVTKGLGAGAKHEIGQAAADESLNDIIDMLKGANMVFITAGMGGGTGTGAAHVIARAAKELNILTVGVVTLPFLYESPSRMRRAQQGLEELRKHVDTIIVIPNQNLFKVATEQTTYKESFQLSNSILRHGVQSVTDLMVKDGLVNLDFADVETVMSSMGKAMMGTGEAEGEGRAIKATELALNNPLIDDYSLQGAKGLLINITGGEDLKLFEVDEIVNKIRAEVDSEAEIINGSIIEPALEGKIRVSIVATALDGQQPESKSVINMVHRIQNRNSGYSDFSQVNAPSAFNFNNSMSNTAVDGANALKLDDEVMSETNSEDISSQALEELSVQTQETVLENKEEGNSSLILENEYKEEQQTSNGLENFEIEDDAPELFNSGDSLETEDNDQEFSSFAKEENNNEEDELEIPAFLRRQKN</sequence>
<dbReference type="InterPro" id="IPR008280">
    <property type="entry name" value="Tub_FtsZ_C"/>
</dbReference>
<dbReference type="SUPFAM" id="SSF55307">
    <property type="entry name" value="Tubulin C-terminal domain-like"/>
    <property type="match status" value="1"/>
</dbReference>
<dbReference type="InterPro" id="IPR018316">
    <property type="entry name" value="Tubulin/FtsZ_2-layer-sand-dom"/>
</dbReference>
<dbReference type="GO" id="GO:0051301">
    <property type="term" value="P:cell division"/>
    <property type="evidence" value="ECO:0007669"/>
    <property type="project" value="TreeGrafter"/>
</dbReference>
<dbReference type="InterPro" id="IPR045061">
    <property type="entry name" value="FtsZ/CetZ"/>
</dbReference>
<evidence type="ECO:0000256" key="1">
    <source>
        <dbReference type="ARBA" id="ARBA00009690"/>
    </source>
</evidence>
<dbReference type="Gene3D" id="3.40.50.1440">
    <property type="entry name" value="Tubulin/FtsZ, GTPase domain"/>
    <property type="match status" value="1"/>
</dbReference>
<evidence type="ECO:0000259" key="5">
    <source>
        <dbReference type="SMART" id="SM00864"/>
    </source>
</evidence>
<keyword evidence="3" id="KW-0342">GTP-binding</keyword>
<feature type="region of interest" description="Disordered" evidence="4">
    <location>
        <begin position="423"/>
        <end position="484"/>
    </location>
</feature>
<evidence type="ECO:0000313" key="7">
    <source>
        <dbReference type="EMBL" id="SUZ98648.1"/>
    </source>
</evidence>
<dbReference type="FunFam" id="3.40.50.1440:FF:000001">
    <property type="entry name" value="Cell division protein FtsZ"/>
    <property type="match status" value="1"/>
</dbReference>
<dbReference type="InterPro" id="IPR003008">
    <property type="entry name" value="Tubulin_FtsZ_GTPase"/>
</dbReference>
<dbReference type="PRINTS" id="PR00423">
    <property type="entry name" value="CELLDVISFTSZ"/>
</dbReference>
<evidence type="ECO:0008006" key="8">
    <source>
        <dbReference type="Google" id="ProtNLM"/>
    </source>
</evidence>
<keyword evidence="2" id="KW-0547">Nucleotide-binding</keyword>
<dbReference type="CDD" id="cd02201">
    <property type="entry name" value="FtsZ_type1"/>
    <property type="match status" value="1"/>
</dbReference>
<feature type="domain" description="Tubulin/FtsZ 2-layer sandwich" evidence="6">
    <location>
        <begin position="210"/>
        <end position="328"/>
    </location>
</feature>